<dbReference type="InterPro" id="IPR003593">
    <property type="entry name" value="AAA+_ATPase"/>
</dbReference>
<keyword evidence="2" id="KW-0547">Nucleotide-binding</keyword>
<dbReference type="InterPro" id="IPR003439">
    <property type="entry name" value="ABC_transporter-like_ATP-bd"/>
</dbReference>
<dbReference type="AlphaFoldDB" id="B8DJ31"/>
<reference evidence="5" key="1">
    <citation type="submission" date="2008-10" db="EMBL/GenBank/DDBJ databases">
        <title>Complete sequence of Desulfovibrio vulgaris str. 'Miyazaki F'.</title>
        <authorList>
            <person name="Lucas S."/>
            <person name="Copeland A."/>
            <person name="Lapidus A."/>
            <person name="Glavina del Rio T."/>
            <person name="Dalin E."/>
            <person name="Tice H."/>
            <person name="Bruce D."/>
            <person name="Goodwin L."/>
            <person name="Pitluck S."/>
            <person name="Sims D."/>
            <person name="Brettin T."/>
            <person name="Detter J.C."/>
            <person name="Han C."/>
            <person name="Larimer F."/>
            <person name="Land M."/>
            <person name="Hauser L."/>
            <person name="Kyrpides N."/>
            <person name="Mikhailova N."/>
            <person name="Hazen T.C."/>
            <person name="Richardson P."/>
        </authorList>
    </citation>
    <scope>NUCLEOTIDE SEQUENCE</scope>
    <source>
        <strain evidence="5">Miyazaki F</strain>
    </source>
</reference>
<organism evidence="5">
    <name type="scientific">Nitratidesulfovibrio vulgaris (strain DSM 19637 / Miyazaki F)</name>
    <name type="common">Desulfovibrio vulgaris</name>
    <dbReference type="NCBI Taxonomy" id="883"/>
    <lineage>
        <taxon>Bacteria</taxon>
        <taxon>Pseudomonadati</taxon>
        <taxon>Thermodesulfobacteriota</taxon>
        <taxon>Desulfovibrionia</taxon>
        <taxon>Desulfovibrionales</taxon>
        <taxon>Desulfovibrionaceae</taxon>
        <taxon>Nitratidesulfovibrio</taxon>
    </lineage>
</organism>
<dbReference type="PROSITE" id="PS00211">
    <property type="entry name" value="ABC_TRANSPORTER_1"/>
    <property type="match status" value="1"/>
</dbReference>
<protein>
    <submittedName>
        <fullName evidence="5">ABC transporter related</fullName>
    </submittedName>
</protein>
<dbReference type="GO" id="GO:0042941">
    <property type="term" value="P:D-alanine transmembrane transport"/>
    <property type="evidence" value="ECO:0007669"/>
    <property type="project" value="TreeGrafter"/>
</dbReference>
<dbReference type="Gene3D" id="3.40.50.300">
    <property type="entry name" value="P-loop containing nucleotide triphosphate hydrolases"/>
    <property type="match status" value="1"/>
</dbReference>
<dbReference type="SMART" id="SM00382">
    <property type="entry name" value="AAA"/>
    <property type="match status" value="1"/>
</dbReference>
<dbReference type="PROSITE" id="PS50893">
    <property type="entry name" value="ABC_TRANSPORTER_2"/>
    <property type="match status" value="1"/>
</dbReference>
<dbReference type="PANTHER" id="PTHR45772">
    <property type="entry name" value="CONSERVED COMPONENT OF ABC TRANSPORTER FOR NATURAL AMINO ACIDS-RELATED"/>
    <property type="match status" value="1"/>
</dbReference>
<dbReference type="FunFam" id="3.40.50.300:FF:000421">
    <property type="entry name" value="Branched-chain amino acid ABC transporter ATP-binding protein"/>
    <property type="match status" value="1"/>
</dbReference>
<name>B8DJ31_NITV9</name>
<dbReference type="HOGENOM" id="CLU_000604_1_2_7"/>
<dbReference type="InterPro" id="IPR017871">
    <property type="entry name" value="ABC_transporter-like_CS"/>
</dbReference>
<dbReference type="GO" id="GO:0005886">
    <property type="term" value="C:plasma membrane"/>
    <property type="evidence" value="ECO:0007669"/>
    <property type="project" value="TreeGrafter"/>
</dbReference>
<dbReference type="InterPro" id="IPR027417">
    <property type="entry name" value="P-loop_NTPase"/>
</dbReference>
<dbReference type="STRING" id="883.DvMF_2753"/>
<feature type="domain" description="ABC transporter" evidence="4">
    <location>
        <begin position="4"/>
        <end position="251"/>
    </location>
</feature>
<evidence type="ECO:0000259" key="4">
    <source>
        <dbReference type="PROSITE" id="PS50893"/>
    </source>
</evidence>
<dbReference type="GO" id="GO:1903806">
    <property type="term" value="P:L-isoleucine import across plasma membrane"/>
    <property type="evidence" value="ECO:0007669"/>
    <property type="project" value="TreeGrafter"/>
</dbReference>
<dbReference type="InterPro" id="IPR032823">
    <property type="entry name" value="BCA_ABC_TP_C"/>
</dbReference>
<sequence length="255" mass="27749">MSLLALRNLTKTFGGLVAVNNVTFDVAEGSIVGLIGPNGAGKTTVFNLITGNYKPDSGDIFFDGRTIKGLPTHRIVQQGIARTFQTIRLFQNMSVIENVLAGCHCRMQSGMLSAMLRTPAQRAEEQRALLRATRELEFVGLANEHANLAKNLSYGNQRLLEIARALATDPRFIILDEPAGGMNDQETAALIDTIRAIRDRGITVLLIEHDMSLVMKVCEKLVVLEYGALLAEGVPAAIKDDPRVIEAYLGADTDD</sequence>
<dbReference type="GO" id="GO:0015808">
    <property type="term" value="P:L-alanine transport"/>
    <property type="evidence" value="ECO:0007669"/>
    <property type="project" value="TreeGrafter"/>
</dbReference>
<dbReference type="CDD" id="cd03219">
    <property type="entry name" value="ABC_Mj1267_LivG_branched"/>
    <property type="match status" value="1"/>
</dbReference>
<evidence type="ECO:0000313" key="5">
    <source>
        <dbReference type="EMBL" id="ACL09692.1"/>
    </source>
</evidence>
<dbReference type="EMBL" id="CP001197">
    <property type="protein sequence ID" value="ACL09692.1"/>
    <property type="molecule type" value="Genomic_DNA"/>
</dbReference>
<accession>B8DJ31</accession>
<evidence type="ECO:0000256" key="2">
    <source>
        <dbReference type="ARBA" id="ARBA00022741"/>
    </source>
</evidence>
<evidence type="ECO:0000256" key="1">
    <source>
        <dbReference type="ARBA" id="ARBA00022448"/>
    </source>
</evidence>
<dbReference type="Pfam" id="PF00005">
    <property type="entry name" value="ABC_tran"/>
    <property type="match status" value="1"/>
</dbReference>
<evidence type="ECO:0000256" key="3">
    <source>
        <dbReference type="ARBA" id="ARBA00022840"/>
    </source>
</evidence>
<dbReference type="InterPro" id="IPR051120">
    <property type="entry name" value="ABC_AA/LPS_Transport"/>
</dbReference>
<proteinExistence type="predicted"/>
<dbReference type="Pfam" id="PF12399">
    <property type="entry name" value="BCA_ABC_TP_C"/>
    <property type="match status" value="1"/>
</dbReference>
<keyword evidence="3" id="KW-0067">ATP-binding</keyword>
<dbReference type="GO" id="GO:0016887">
    <property type="term" value="F:ATP hydrolysis activity"/>
    <property type="evidence" value="ECO:0007669"/>
    <property type="project" value="InterPro"/>
</dbReference>
<dbReference type="GO" id="GO:0015188">
    <property type="term" value="F:L-isoleucine transmembrane transporter activity"/>
    <property type="evidence" value="ECO:0007669"/>
    <property type="project" value="TreeGrafter"/>
</dbReference>
<dbReference type="PANTHER" id="PTHR45772:SF7">
    <property type="entry name" value="AMINO ACID ABC TRANSPORTER ATP-BINDING PROTEIN"/>
    <property type="match status" value="1"/>
</dbReference>
<dbReference type="GO" id="GO:0015192">
    <property type="term" value="F:L-phenylalanine transmembrane transporter activity"/>
    <property type="evidence" value="ECO:0007669"/>
    <property type="project" value="TreeGrafter"/>
</dbReference>
<keyword evidence="1" id="KW-0813">Transport</keyword>
<dbReference type="SUPFAM" id="SSF52540">
    <property type="entry name" value="P-loop containing nucleoside triphosphate hydrolases"/>
    <property type="match status" value="1"/>
</dbReference>
<dbReference type="KEGG" id="dvm:DvMF_2753"/>
<dbReference type="GO" id="GO:1903805">
    <property type="term" value="P:L-valine import across plasma membrane"/>
    <property type="evidence" value="ECO:0007669"/>
    <property type="project" value="TreeGrafter"/>
</dbReference>
<dbReference type="OrthoDB" id="9809450at2"/>
<dbReference type="GO" id="GO:0005524">
    <property type="term" value="F:ATP binding"/>
    <property type="evidence" value="ECO:0007669"/>
    <property type="project" value="UniProtKB-KW"/>
</dbReference>
<dbReference type="eggNOG" id="COG0411">
    <property type="taxonomic scope" value="Bacteria"/>
</dbReference>
<dbReference type="GO" id="GO:0005304">
    <property type="term" value="F:L-valine transmembrane transporter activity"/>
    <property type="evidence" value="ECO:0007669"/>
    <property type="project" value="TreeGrafter"/>
</dbReference>
<gene>
    <name evidence="5" type="ordered locus">DvMF_2753</name>
</gene>